<accession>A0A0P7XM70</accession>
<dbReference type="EMBL" id="JARO02001152">
    <property type="protein sequence ID" value="KPP76310.1"/>
    <property type="molecule type" value="Genomic_DNA"/>
</dbReference>
<evidence type="ECO:0008006" key="3">
    <source>
        <dbReference type="Google" id="ProtNLM"/>
    </source>
</evidence>
<evidence type="ECO:0000313" key="1">
    <source>
        <dbReference type="EMBL" id="KPP76310.1"/>
    </source>
</evidence>
<dbReference type="SUPFAM" id="SSF56219">
    <property type="entry name" value="DNase I-like"/>
    <property type="match status" value="1"/>
</dbReference>
<evidence type="ECO:0000313" key="2">
    <source>
        <dbReference type="Proteomes" id="UP000034805"/>
    </source>
</evidence>
<dbReference type="Proteomes" id="UP000034805">
    <property type="component" value="Unassembled WGS sequence"/>
</dbReference>
<dbReference type="InterPro" id="IPR036691">
    <property type="entry name" value="Endo/exonu/phosph_ase_sf"/>
</dbReference>
<feature type="non-terminal residue" evidence="1">
    <location>
        <position position="208"/>
    </location>
</feature>
<comment type="caution">
    <text evidence="1">The sequence shown here is derived from an EMBL/GenBank/DDBJ whole genome shotgun (WGS) entry which is preliminary data.</text>
</comment>
<dbReference type="AlphaFoldDB" id="A0A0P7XM70"/>
<reference evidence="1 2" key="1">
    <citation type="submission" date="2015-08" db="EMBL/GenBank/DDBJ databases">
        <title>The genome of the Asian arowana (Scleropages formosus).</title>
        <authorList>
            <person name="Tan M.H."/>
            <person name="Gan H.M."/>
            <person name="Croft L.J."/>
            <person name="Austin C.M."/>
        </authorList>
    </citation>
    <scope>NUCLEOTIDE SEQUENCE [LARGE SCALE GENOMIC DNA]</scope>
    <source>
        <strain evidence="1">Aro1</strain>
    </source>
</reference>
<proteinExistence type="predicted"/>
<protein>
    <recommendedName>
        <fullName evidence="3">Endonuclease/exonuclease/phosphatase domain-containing protein</fullName>
    </recommendedName>
</protein>
<name>A0A0P7XM70_SCLFO</name>
<sequence length="208" mass="24360">KCHSTEKDADFWKSRCMAVLQNNFAVIVVHKDTDPFGPSRFFIIRLNQIILITVNIYGYNMSSENDISLDPLENKLVNCLAKYPNASIIFGGDFNTTLDNFLDRWTPQHSSSSTSNLKIFMDNIQRRRFPQSSGSLWDKRLLTMDGWKFLRKVGSDLAEKEDKTLSDDKKKEYMDLQNDIYCFKAEGAFVRYRRQWMKEGKQNLAYFF</sequence>
<feature type="non-terminal residue" evidence="1">
    <location>
        <position position="1"/>
    </location>
</feature>
<gene>
    <name evidence="1" type="ORF">Z043_104352</name>
</gene>
<dbReference type="Gene3D" id="3.60.10.10">
    <property type="entry name" value="Endonuclease/exonuclease/phosphatase"/>
    <property type="match status" value="1"/>
</dbReference>
<organism evidence="1 2">
    <name type="scientific">Scleropages formosus</name>
    <name type="common">Asian bonytongue</name>
    <name type="synonym">Osteoglossum formosum</name>
    <dbReference type="NCBI Taxonomy" id="113540"/>
    <lineage>
        <taxon>Eukaryota</taxon>
        <taxon>Metazoa</taxon>
        <taxon>Chordata</taxon>
        <taxon>Craniata</taxon>
        <taxon>Vertebrata</taxon>
        <taxon>Euteleostomi</taxon>
        <taxon>Actinopterygii</taxon>
        <taxon>Neopterygii</taxon>
        <taxon>Teleostei</taxon>
        <taxon>Osteoglossocephala</taxon>
        <taxon>Osteoglossomorpha</taxon>
        <taxon>Osteoglossiformes</taxon>
        <taxon>Osteoglossidae</taxon>
        <taxon>Scleropages</taxon>
    </lineage>
</organism>